<evidence type="ECO:0000256" key="8">
    <source>
        <dbReference type="ARBA" id="ARBA00031282"/>
    </source>
</evidence>
<dbReference type="EMBL" id="FWXJ01000004">
    <property type="protein sequence ID" value="SMC43448.1"/>
    <property type="molecule type" value="Genomic_DNA"/>
</dbReference>
<dbReference type="GO" id="GO:0009693">
    <property type="term" value="P:ethylene biosynthetic process"/>
    <property type="evidence" value="ECO:0007669"/>
    <property type="project" value="UniProtKB-KW"/>
</dbReference>
<dbReference type="InterPro" id="IPR027443">
    <property type="entry name" value="IPNS-like_sf"/>
</dbReference>
<feature type="domain" description="Fe2OG dioxygenase" evidence="12">
    <location>
        <begin position="189"/>
        <end position="291"/>
    </location>
</feature>
<evidence type="ECO:0000256" key="3">
    <source>
        <dbReference type="ARBA" id="ARBA00012293"/>
    </source>
</evidence>
<dbReference type="STRING" id="1938817.SAMN06296008_104118"/>
<evidence type="ECO:0000256" key="1">
    <source>
        <dbReference type="ARBA" id="ARBA00001954"/>
    </source>
</evidence>
<dbReference type="EC" id="1.14.20.7" evidence="3"/>
<keyword evidence="6" id="KW-0266">Ethylene biosynthesis</keyword>
<evidence type="ECO:0000313" key="14">
    <source>
        <dbReference type="Proteomes" id="UP000192708"/>
    </source>
</evidence>
<dbReference type="AlphaFoldDB" id="A0A1W1Z689"/>
<name>A0A1W1Z689_9BURK</name>
<evidence type="ECO:0000256" key="4">
    <source>
        <dbReference type="ARBA" id="ARBA00012531"/>
    </source>
</evidence>
<evidence type="ECO:0000259" key="12">
    <source>
        <dbReference type="PROSITE" id="PS51471"/>
    </source>
</evidence>
<keyword evidence="14" id="KW-1185">Reference proteome</keyword>
<dbReference type="SUPFAM" id="SSF51197">
    <property type="entry name" value="Clavaminate synthase-like"/>
    <property type="match status" value="1"/>
</dbReference>
<dbReference type="GO" id="GO:0046872">
    <property type="term" value="F:metal ion binding"/>
    <property type="evidence" value="ECO:0007669"/>
    <property type="project" value="UniProtKB-KW"/>
</dbReference>
<evidence type="ECO:0000313" key="13">
    <source>
        <dbReference type="EMBL" id="SMC43448.1"/>
    </source>
</evidence>
<comment type="catalytic activity">
    <reaction evidence="9">
        <text>2-oxoglutarate + O2 + 2 H(+) = ethene + 3 CO2 + H2O</text>
        <dbReference type="Rhea" id="RHEA:31523"/>
        <dbReference type="ChEBI" id="CHEBI:15377"/>
        <dbReference type="ChEBI" id="CHEBI:15378"/>
        <dbReference type="ChEBI" id="CHEBI:15379"/>
        <dbReference type="ChEBI" id="CHEBI:16526"/>
        <dbReference type="ChEBI" id="CHEBI:16810"/>
        <dbReference type="ChEBI" id="CHEBI:18153"/>
        <dbReference type="EC" id="1.13.12.19"/>
    </reaction>
</comment>
<dbReference type="Pfam" id="PF14226">
    <property type="entry name" value="DIOX_N"/>
    <property type="match status" value="1"/>
</dbReference>
<evidence type="ECO:0000256" key="6">
    <source>
        <dbReference type="ARBA" id="ARBA00022666"/>
    </source>
</evidence>
<accession>A0A1W1Z689</accession>
<comment type="catalytic activity">
    <reaction evidence="10">
        <text>L-arginine + 2-oxoglutarate + O2 = guanidine + L-glutamate 5-semialdehyde + succinate + CO2</text>
        <dbReference type="Rhea" id="RHEA:31535"/>
        <dbReference type="ChEBI" id="CHEBI:15379"/>
        <dbReference type="ChEBI" id="CHEBI:16526"/>
        <dbReference type="ChEBI" id="CHEBI:16810"/>
        <dbReference type="ChEBI" id="CHEBI:30031"/>
        <dbReference type="ChEBI" id="CHEBI:30087"/>
        <dbReference type="ChEBI" id="CHEBI:32682"/>
        <dbReference type="ChEBI" id="CHEBI:58066"/>
        <dbReference type="EC" id="1.14.20.7"/>
    </reaction>
</comment>
<dbReference type="InterPro" id="IPR044861">
    <property type="entry name" value="IPNS-like_FE2OG_OXY"/>
</dbReference>
<dbReference type="InterPro" id="IPR050231">
    <property type="entry name" value="Iron_ascorbate_oxido_reductase"/>
</dbReference>
<dbReference type="RefSeq" id="WP_084283083.1">
    <property type="nucleotide sequence ID" value="NZ_FWXJ01000004.1"/>
</dbReference>
<dbReference type="EC" id="1.13.12.19" evidence="4"/>
<dbReference type="InterPro" id="IPR005123">
    <property type="entry name" value="Oxoglu/Fe-dep_dioxygenase_dom"/>
</dbReference>
<keyword evidence="11" id="KW-0560">Oxidoreductase</keyword>
<dbReference type="Proteomes" id="UP000192708">
    <property type="component" value="Unassembled WGS sequence"/>
</dbReference>
<proteinExistence type="inferred from homology"/>
<dbReference type="GO" id="GO:0102276">
    <property type="term" value="F:2-oxoglutarate oxygenase/decarboxylase (ethylene-forming) activity"/>
    <property type="evidence" value="ECO:0007669"/>
    <property type="project" value="UniProtKB-EC"/>
</dbReference>
<dbReference type="PRINTS" id="PR00682">
    <property type="entry name" value="IPNSYNTHASE"/>
</dbReference>
<comment type="cofactor">
    <cofactor evidence="1">
        <name>Fe(2+)</name>
        <dbReference type="ChEBI" id="CHEBI:29033"/>
    </cofactor>
</comment>
<evidence type="ECO:0000256" key="7">
    <source>
        <dbReference type="ARBA" id="ARBA00031011"/>
    </source>
</evidence>
<evidence type="ECO:0000256" key="10">
    <source>
        <dbReference type="ARBA" id="ARBA00049359"/>
    </source>
</evidence>
<protein>
    <recommendedName>
        <fullName evidence="5">2-oxoglutarate-dependent ethylene/succinate-forming enzyme</fullName>
        <ecNumber evidence="4">1.13.12.19</ecNumber>
        <ecNumber evidence="3">1.14.20.7</ecNumber>
    </recommendedName>
    <alternativeName>
        <fullName evidence="7">2-oxoglutarate dioxygenase (ethylene-forming)</fullName>
    </alternativeName>
    <alternativeName>
        <fullName evidence="8">2-oxoglutarate/L-arginine monooxygenase/decarboxylase (succinate-forming)</fullName>
    </alternativeName>
</protein>
<dbReference type="PANTHER" id="PTHR47990">
    <property type="entry name" value="2-OXOGLUTARATE (2OG) AND FE(II)-DEPENDENT OXYGENASE SUPERFAMILY PROTEIN-RELATED"/>
    <property type="match status" value="1"/>
</dbReference>
<evidence type="ECO:0000256" key="9">
    <source>
        <dbReference type="ARBA" id="ARBA00047725"/>
    </source>
</evidence>
<evidence type="ECO:0000256" key="2">
    <source>
        <dbReference type="ARBA" id="ARBA00004767"/>
    </source>
</evidence>
<keyword evidence="11" id="KW-0408">Iron</keyword>
<organism evidence="13 14">
    <name type="scientific">Polynucleobacter kasalickyi</name>
    <dbReference type="NCBI Taxonomy" id="1938817"/>
    <lineage>
        <taxon>Bacteria</taxon>
        <taxon>Pseudomonadati</taxon>
        <taxon>Pseudomonadota</taxon>
        <taxon>Betaproteobacteria</taxon>
        <taxon>Burkholderiales</taxon>
        <taxon>Burkholderiaceae</taxon>
        <taxon>Polynucleobacter</taxon>
    </lineage>
</organism>
<dbReference type="InterPro" id="IPR026992">
    <property type="entry name" value="DIOX_N"/>
</dbReference>
<dbReference type="Pfam" id="PF03171">
    <property type="entry name" value="2OG-FeII_Oxy"/>
    <property type="match status" value="1"/>
</dbReference>
<comment type="similarity">
    <text evidence="11">Belongs to the iron/ascorbate-dependent oxidoreductase family.</text>
</comment>
<evidence type="ECO:0000256" key="5">
    <source>
        <dbReference type="ARBA" id="ARBA00019045"/>
    </source>
</evidence>
<dbReference type="OrthoDB" id="21825at2"/>
<dbReference type="PROSITE" id="PS51471">
    <property type="entry name" value="FE2OG_OXY"/>
    <property type="match status" value="1"/>
</dbReference>
<keyword evidence="11" id="KW-0479">Metal-binding</keyword>
<dbReference type="Gene3D" id="2.60.120.330">
    <property type="entry name" value="B-lactam Antibiotic, Isopenicillin N Synthase, Chain"/>
    <property type="match status" value="1"/>
</dbReference>
<reference evidence="13 14" key="1">
    <citation type="submission" date="2017-04" db="EMBL/GenBank/DDBJ databases">
        <authorList>
            <person name="Afonso C.L."/>
            <person name="Miller P.J."/>
            <person name="Scott M.A."/>
            <person name="Spackman E."/>
            <person name="Goraichik I."/>
            <person name="Dimitrov K.M."/>
            <person name="Suarez D.L."/>
            <person name="Swayne D.E."/>
        </authorList>
    </citation>
    <scope>NUCLEOTIDE SEQUENCE [LARGE SCALE GENOMIC DNA]</scope>
    <source>
        <strain evidence="13 14">VK13</strain>
    </source>
</reference>
<comment type="pathway">
    <text evidence="2">Alkene biosynthesis; ethylene biosynthesis via 2-oxoglutarate.</text>
</comment>
<evidence type="ECO:0000256" key="11">
    <source>
        <dbReference type="RuleBase" id="RU003682"/>
    </source>
</evidence>
<sequence>MNSPAIDARDAEMPRRALPVIDLGPYLRGDPGALEQLSAEWREVCEKLGFLCVINHGISDALIAEMEAATRAFHALDDEEKLKIKVTDHQRGYVPSRATILKHSSYETHTKLDSVECMVVATDYAEDHPEVLAGKQFYSRNRWPEKLPSFQTTVEKYMSTVQSLGLKLLPVWAKSLELPENFFLPYFEEPYSYFRIAKYPKTAFVEHQEFGLGAHADTGFMTFLPPALEQGLQVLDEHSQWFWPVVPEGAIIVNTGLFLSRWTNNRFRATPHRVLPPKNNDRYSFACFINTSLDAVASCLPTCQSTDNPPLYPEQSYWSYFQWYMKNTYTHYGSITAPEDEAAA</sequence>
<gene>
    <name evidence="13" type="ORF">SAMN06296008_104118</name>
</gene>